<dbReference type="Proteomes" id="UP001153387">
    <property type="component" value="Unassembled WGS sequence"/>
</dbReference>
<gene>
    <name evidence="4" type="ORF">OMP38_31310</name>
</gene>
<keyword evidence="1" id="KW-0749">Sporulation</keyword>
<evidence type="ECO:0000313" key="4">
    <source>
        <dbReference type="EMBL" id="MDG0794817.1"/>
    </source>
</evidence>
<evidence type="ECO:0000313" key="5">
    <source>
        <dbReference type="Proteomes" id="UP001153387"/>
    </source>
</evidence>
<dbReference type="InterPro" id="IPR012347">
    <property type="entry name" value="Ferritin-like"/>
</dbReference>
<dbReference type="Pfam" id="PF07875">
    <property type="entry name" value="Coat_F"/>
    <property type="match status" value="1"/>
</dbReference>
<comment type="similarity">
    <text evidence="3">Belongs to the CotF family.</text>
</comment>
<protein>
    <submittedName>
        <fullName evidence="4">Spore coat protein</fullName>
    </submittedName>
</protein>
<dbReference type="Gene3D" id="1.20.1260.10">
    <property type="match status" value="1"/>
</dbReference>
<dbReference type="EMBL" id="JAPDHZ010000008">
    <property type="protein sequence ID" value="MDG0794817.1"/>
    <property type="molecule type" value="Genomic_DNA"/>
</dbReference>
<dbReference type="PANTHER" id="PTHR39183">
    <property type="entry name" value="SPORE COAT PROTEIN F-LIKE PROTEIN YHCQ"/>
    <property type="match status" value="1"/>
</dbReference>
<evidence type="ECO:0000256" key="1">
    <source>
        <dbReference type="ARBA" id="ARBA00022969"/>
    </source>
</evidence>
<comment type="caution">
    <text evidence="4">The sequence shown here is derived from an EMBL/GenBank/DDBJ whole genome shotgun (WGS) entry which is preliminary data.</text>
</comment>
<dbReference type="PANTHER" id="PTHR39183:SF1">
    <property type="entry name" value="SPORE COAT PROTEIN F-LIKE PROTEIN YHCQ"/>
    <property type="match status" value="1"/>
</dbReference>
<proteinExistence type="inferred from homology"/>
<name>A0A9X4KM83_9BACL</name>
<evidence type="ECO:0000256" key="3">
    <source>
        <dbReference type="ARBA" id="ARBA00024344"/>
    </source>
</evidence>
<dbReference type="InterPro" id="IPR012851">
    <property type="entry name" value="Spore_coat_CotF-like"/>
</dbReference>
<reference evidence="4 5" key="1">
    <citation type="submission" date="2022-10" db="EMBL/GenBank/DDBJ databases">
        <title>Comparative genomic analysis of Cohnella hashimotonis sp. nov., isolated from the International Space Station.</title>
        <authorList>
            <person name="Simpson A."/>
            <person name="Venkateswaran K."/>
        </authorList>
    </citation>
    <scope>NUCLEOTIDE SEQUENCE [LARGE SCALE GENOMIC DNA]</scope>
    <source>
        <strain evidence="4 5">DSM 18997</strain>
    </source>
</reference>
<keyword evidence="4" id="KW-0167">Capsid protein</keyword>
<keyword evidence="5" id="KW-1185">Reference proteome</keyword>
<accession>A0A9X4KM83</accession>
<dbReference type="RefSeq" id="WP_277568542.1">
    <property type="nucleotide sequence ID" value="NZ_JAPDHZ010000008.1"/>
</dbReference>
<dbReference type="GO" id="GO:0030435">
    <property type="term" value="P:sporulation resulting in formation of a cellular spore"/>
    <property type="evidence" value="ECO:0007669"/>
    <property type="project" value="UniProtKB-KW"/>
</dbReference>
<dbReference type="AlphaFoldDB" id="A0A9X4KM83"/>
<evidence type="ECO:0000256" key="2">
    <source>
        <dbReference type="ARBA" id="ARBA00024325"/>
    </source>
</evidence>
<keyword evidence="4" id="KW-0946">Virion</keyword>
<sequence length="189" mass="21432">MNLGTHEALELNELLMSCTNSIQSMALFLNQAKDPELKEMIGKHYPVHVQDYNMKIEFVKKMTGSTDKLNVPGLSMTALLPVAAPPYPSIEPQVKLAELDDRAIATSYLLTLKRAGREYAWAAFECGTPQLRAFLEDAFRMCSHQAHEVWSYMGRKSWYPIVPATGNLMETVGQIYREVPHHQPMTVYQ</sequence>
<comment type="subcellular location">
    <subcellularLocation>
        <location evidence="2">Spore coat</location>
    </subcellularLocation>
</comment>
<organism evidence="4 5">
    <name type="scientific">Cohnella ginsengisoli</name>
    <dbReference type="NCBI Taxonomy" id="425004"/>
    <lineage>
        <taxon>Bacteria</taxon>
        <taxon>Bacillati</taxon>
        <taxon>Bacillota</taxon>
        <taxon>Bacilli</taxon>
        <taxon>Bacillales</taxon>
        <taxon>Paenibacillaceae</taxon>
        <taxon>Cohnella</taxon>
    </lineage>
</organism>